<evidence type="ECO:0000313" key="19">
    <source>
        <dbReference type="EMBL" id="GGM00063.1"/>
    </source>
</evidence>
<proteinExistence type="inferred from homology"/>
<dbReference type="SUPFAM" id="SSF75217">
    <property type="entry name" value="alpha/beta knot"/>
    <property type="match status" value="1"/>
</dbReference>
<dbReference type="PANTHER" id="PTHR46417">
    <property type="entry name" value="TRNA (GUANINE-N(1)-)-METHYLTRANSFERASE"/>
    <property type="match status" value="1"/>
</dbReference>
<dbReference type="Proteomes" id="UP000661918">
    <property type="component" value="Unassembled WGS sequence"/>
</dbReference>
<dbReference type="CDD" id="cd18080">
    <property type="entry name" value="TrmD-like"/>
    <property type="match status" value="1"/>
</dbReference>
<keyword evidence="8 15" id="KW-0489">Methyltransferase</keyword>
<evidence type="ECO:0000256" key="6">
    <source>
        <dbReference type="ARBA" id="ARBA00014679"/>
    </source>
</evidence>
<dbReference type="InterPro" id="IPR023148">
    <property type="entry name" value="tRNA_m1G_MeTrfase_C_sf"/>
</dbReference>
<evidence type="ECO:0000256" key="12">
    <source>
        <dbReference type="ARBA" id="ARBA00029736"/>
    </source>
</evidence>
<organism evidence="19 20">
    <name type="scientific">Deinococcus aerophilus</name>
    <dbReference type="NCBI Taxonomy" id="522488"/>
    <lineage>
        <taxon>Bacteria</taxon>
        <taxon>Thermotogati</taxon>
        <taxon>Deinococcota</taxon>
        <taxon>Deinococci</taxon>
        <taxon>Deinococcales</taxon>
        <taxon>Deinococcaceae</taxon>
        <taxon>Deinococcus</taxon>
    </lineage>
</organism>
<comment type="similarity">
    <text evidence="3 15 16">Belongs to the RNA methyltransferase TrmD family.</text>
</comment>
<comment type="function">
    <text evidence="1 15 16">Specifically methylates guanosine-37 in various tRNAs.</text>
</comment>
<gene>
    <name evidence="15 19" type="primary">trmD</name>
    <name evidence="19" type="ORF">GCM10010841_05810</name>
</gene>
<dbReference type="RefSeq" id="WP_188901180.1">
    <property type="nucleotide sequence ID" value="NZ_BMOM01000003.1"/>
</dbReference>
<evidence type="ECO:0000256" key="7">
    <source>
        <dbReference type="ARBA" id="ARBA00022490"/>
    </source>
</evidence>
<dbReference type="Gene3D" id="3.40.1280.10">
    <property type="match status" value="1"/>
</dbReference>
<comment type="caution">
    <text evidence="19">The sequence shown here is derived from an EMBL/GenBank/DDBJ whole genome shotgun (WGS) entry which is preliminary data.</text>
</comment>
<dbReference type="InterPro" id="IPR029026">
    <property type="entry name" value="tRNA_m1G_MTases_N"/>
</dbReference>
<evidence type="ECO:0000256" key="17">
    <source>
        <dbReference type="SAM" id="MobiDB-lite"/>
    </source>
</evidence>
<feature type="binding site" evidence="15">
    <location>
        <position position="123"/>
    </location>
    <ligand>
        <name>S-adenosyl-L-methionine</name>
        <dbReference type="ChEBI" id="CHEBI:59789"/>
    </ligand>
</feature>
<evidence type="ECO:0000256" key="9">
    <source>
        <dbReference type="ARBA" id="ARBA00022679"/>
    </source>
</evidence>
<protein>
    <recommendedName>
        <fullName evidence="6 15">tRNA (guanine-N(1)-)-methyltransferase</fullName>
        <ecNumber evidence="5 15">2.1.1.228</ecNumber>
    </recommendedName>
    <alternativeName>
        <fullName evidence="12 15">M1G-methyltransferase</fullName>
    </alternativeName>
    <alternativeName>
        <fullName evidence="13 15">tRNA [GM37] methyltransferase</fullName>
    </alternativeName>
</protein>
<evidence type="ECO:0000256" key="16">
    <source>
        <dbReference type="RuleBase" id="RU003464"/>
    </source>
</evidence>
<dbReference type="EMBL" id="BMOM01000003">
    <property type="protein sequence ID" value="GGM00063.1"/>
    <property type="molecule type" value="Genomic_DNA"/>
</dbReference>
<evidence type="ECO:0000256" key="14">
    <source>
        <dbReference type="ARBA" id="ARBA00047783"/>
    </source>
</evidence>
<comment type="subcellular location">
    <subcellularLocation>
        <location evidence="2 15 16">Cytoplasm</location>
    </subcellularLocation>
</comment>
<evidence type="ECO:0000256" key="11">
    <source>
        <dbReference type="ARBA" id="ARBA00022694"/>
    </source>
</evidence>
<accession>A0ABQ2GKN5</accession>
<dbReference type="NCBIfam" id="TIGR00088">
    <property type="entry name" value="trmD"/>
    <property type="match status" value="1"/>
</dbReference>
<evidence type="ECO:0000256" key="5">
    <source>
        <dbReference type="ARBA" id="ARBA00012807"/>
    </source>
</evidence>
<dbReference type="EC" id="2.1.1.228" evidence="5 15"/>
<evidence type="ECO:0000256" key="10">
    <source>
        <dbReference type="ARBA" id="ARBA00022691"/>
    </source>
</evidence>
<dbReference type="NCBIfam" id="NF000648">
    <property type="entry name" value="PRK00026.1"/>
    <property type="match status" value="1"/>
</dbReference>
<keyword evidence="9 15" id="KW-0808">Transferase</keyword>
<evidence type="ECO:0000256" key="13">
    <source>
        <dbReference type="ARBA" id="ARBA00033392"/>
    </source>
</evidence>
<keyword evidence="11 15" id="KW-0819">tRNA processing</keyword>
<keyword evidence="10 15" id="KW-0949">S-adenosyl-L-methionine</keyword>
<sequence length="283" mass="30539">MTDAPCAPETADAPLTFSFLTLFPELLAPFTQEAILGKAQARGLVDVQLVNLRDFAGNRHHKVDDTPYGGGAGMVIRVDVVERALDSLPPADEVILLSPAGERFTQAMAEEFSGRRHLALLCGRYEGFDARTEGLVTREVSVGDFVMMGGEAAAACILEAVARLRPGVIGDPDSHRADSFSSGLLDYPEYTRPTEWRGQPVPEVLRGGNHGAVAAWRRQQALSRTLSRRPDLLPAAPLTPQDTLSLLELGASAEQLQAWGAPPPPAPKRRRRRKPGGPVPDPE</sequence>
<reference evidence="20" key="1">
    <citation type="journal article" date="2019" name="Int. J. Syst. Evol. Microbiol.">
        <title>The Global Catalogue of Microorganisms (GCM) 10K type strain sequencing project: providing services to taxonomists for standard genome sequencing and annotation.</title>
        <authorList>
            <consortium name="The Broad Institute Genomics Platform"/>
            <consortium name="The Broad Institute Genome Sequencing Center for Infectious Disease"/>
            <person name="Wu L."/>
            <person name="Ma J."/>
        </authorList>
    </citation>
    <scope>NUCLEOTIDE SEQUENCE [LARGE SCALE GENOMIC DNA]</scope>
    <source>
        <strain evidence="20">JCM 15443</strain>
    </source>
</reference>
<keyword evidence="7 15" id="KW-0963">Cytoplasm</keyword>
<feature type="domain" description="tRNA methyltransferase TRMD/TRM10-type" evidence="18">
    <location>
        <begin position="16"/>
        <end position="233"/>
    </location>
</feature>
<comment type="subunit">
    <text evidence="4 15 16">Homodimer.</text>
</comment>
<comment type="catalytic activity">
    <reaction evidence="14 15 16">
        <text>guanosine(37) in tRNA + S-adenosyl-L-methionine = N(1)-methylguanosine(37) in tRNA + S-adenosyl-L-homocysteine + H(+)</text>
        <dbReference type="Rhea" id="RHEA:36899"/>
        <dbReference type="Rhea" id="RHEA-COMP:10145"/>
        <dbReference type="Rhea" id="RHEA-COMP:10147"/>
        <dbReference type="ChEBI" id="CHEBI:15378"/>
        <dbReference type="ChEBI" id="CHEBI:57856"/>
        <dbReference type="ChEBI" id="CHEBI:59789"/>
        <dbReference type="ChEBI" id="CHEBI:73542"/>
        <dbReference type="ChEBI" id="CHEBI:74269"/>
        <dbReference type="EC" id="2.1.1.228"/>
    </reaction>
</comment>
<dbReference type="InterPro" id="IPR029028">
    <property type="entry name" value="Alpha/beta_knot_MTases"/>
</dbReference>
<feature type="region of interest" description="Disordered" evidence="17">
    <location>
        <begin position="255"/>
        <end position="283"/>
    </location>
</feature>
<keyword evidence="20" id="KW-1185">Reference proteome</keyword>
<dbReference type="Gene3D" id="1.10.1270.20">
    <property type="entry name" value="tRNA(m1g37)methyltransferase, domain 2"/>
    <property type="match status" value="1"/>
</dbReference>
<dbReference type="InterPro" id="IPR002649">
    <property type="entry name" value="tRNA_m1G_MeTrfase_TrmD"/>
</dbReference>
<evidence type="ECO:0000256" key="4">
    <source>
        <dbReference type="ARBA" id="ARBA00011738"/>
    </source>
</evidence>
<evidence type="ECO:0000256" key="2">
    <source>
        <dbReference type="ARBA" id="ARBA00004496"/>
    </source>
</evidence>
<evidence type="ECO:0000256" key="15">
    <source>
        <dbReference type="HAMAP-Rule" id="MF_00605"/>
    </source>
</evidence>
<evidence type="ECO:0000256" key="3">
    <source>
        <dbReference type="ARBA" id="ARBA00007630"/>
    </source>
</evidence>
<dbReference type="HAMAP" id="MF_00605">
    <property type="entry name" value="TrmD"/>
    <property type="match status" value="1"/>
</dbReference>
<evidence type="ECO:0000256" key="8">
    <source>
        <dbReference type="ARBA" id="ARBA00022603"/>
    </source>
</evidence>
<dbReference type="PANTHER" id="PTHR46417:SF1">
    <property type="entry name" value="TRNA (GUANINE-N(1)-)-METHYLTRANSFERASE"/>
    <property type="match status" value="1"/>
</dbReference>
<evidence type="ECO:0000256" key="1">
    <source>
        <dbReference type="ARBA" id="ARBA00002634"/>
    </source>
</evidence>
<evidence type="ECO:0000313" key="20">
    <source>
        <dbReference type="Proteomes" id="UP000661918"/>
    </source>
</evidence>
<name>A0ABQ2GKN5_9DEIO</name>
<dbReference type="Pfam" id="PF01746">
    <property type="entry name" value="tRNA_m1G_MT"/>
    <property type="match status" value="1"/>
</dbReference>
<dbReference type="InterPro" id="IPR016009">
    <property type="entry name" value="tRNA_MeTrfase_TRMD/TRM10"/>
</dbReference>
<feature type="binding site" evidence="15">
    <location>
        <begin position="142"/>
        <end position="147"/>
    </location>
    <ligand>
        <name>S-adenosyl-L-methionine</name>
        <dbReference type="ChEBI" id="CHEBI:59789"/>
    </ligand>
</feature>
<evidence type="ECO:0000259" key="18">
    <source>
        <dbReference type="Pfam" id="PF01746"/>
    </source>
</evidence>